<keyword evidence="3" id="KW-0347">Helicase</keyword>
<dbReference type="GO" id="GO:0016787">
    <property type="term" value="F:hydrolase activity"/>
    <property type="evidence" value="ECO:0007669"/>
    <property type="project" value="UniProtKB-KW"/>
</dbReference>
<dbReference type="Gene3D" id="3.40.50.300">
    <property type="entry name" value="P-loop containing nucleotide triphosphate hydrolases"/>
    <property type="match status" value="2"/>
</dbReference>
<dbReference type="PROSITE" id="PS51194">
    <property type="entry name" value="HELICASE_CTER"/>
    <property type="match status" value="1"/>
</dbReference>
<dbReference type="GO" id="GO:0005524">
    <property type="term" value="F:ATP binding"/>
    <property type="evidence" value="ECO:0007669"/>
    <property type="project" value="UniProtKB-KW"/>
</dbReference>
<name>A0A897NU98_9EURY</name>
<dbReference type="EMBL" id="CP064791">
    <property type="protein sequence ID" value="QSG13736.1"/>
    <property type="molecule type" value="Genomic_DNA"/>
</dbReference>
<feature type="domain" description="Helicase C-terminal" evidence="6">
    <location>
        <begin position="266"/>
        <end position="454"/>
    </location>
</feature>
<organism evidence="7 8">
    <name type="scientific">Halapricum desulfuricans</name>
    <dbReference type="NCBI Taxonomy" id="2841257"/>
    <lineage>
        <taxon>Archaea</taxon>
        <taxon>Methanobacteriati</taxon>
        <taxon>Methanobacteriota</taxon>
        <taxon>Stenosarchaea group</taxon>
        <taxon>Halobacteria</taxon>
        <taxon>Halobacteriales</taxon>
        <taxon>Haloarculaceae</taxon>
        <taxon>Halapricum</taxon>
    </lineage>
</organism>
<dbReference type="InterPro" id="IPR001650">
    <property type="entry name" value="Helicase_C-like"/>
</dbReference>
<keyword evidence="8" id="KW-1185">Reference proteome</keyword>
<sequence>MPDWIEARPYQQEAIQHWLDASGNGILHMATGTGKTITSLMAATHVASSLDGGFVLVVAVPYQHLVDQWADDLSEFGAKPILAYESRRNWQPQLERQLLELNRGHRETCVVVTTHRTLSGESARRTLRRSRGQMMLIADEVHHLGSPQQQKALMDEFGLRLGLSATPERWYDEEGTEELNTYFGGQVFDYGLQKAIEAGALCEYYYIPHIVELQDDEMEEYFRLTGKIGRLMAKEGGDPDIALEGNDALQAALFKRARLVGTAREKLELLVDLLEQESELSHTLVYCSDGSTGVDTKRERHVDAVTARLRSSFDVRIERFTARENQAEREELLNSFKSGKIDILTSIRCLDEGVDVPATKRAHILASTSNPRQYVQRRGRILRKHKDKKYAVIHDYITVPDTEIHPQSLSDDQYRAERTLIRKELERVSTFAEAARNHPDADVDGVPTTERSLQEIKRRYDLLTV</sequence>
<dbReference type="InterPro" id="IPR027417">
    <property type="entry name" value="P-loop_NTPase"/>
</dbReference>
<evidence type="ECO:0000256" key="2">
    <source>
        <dbReference type="ARBA" id="ARBA00022801"/>
    </source>
</evidence>
<dbReference type="GO" id="GO:0004386">
    <property type="term" value="F:helicase activity"/>
    <property type="evidence" value="ECO:0007669"/>
    <property type="project" value="UniProtKB-KW"/>
</dbReference>
<keyword evidence="1" id="KW-0547">Nucleotide-binding</keyword>
<dbReference type="PROSITE" id="PS51192">
    <property type="entry name" value="HELICASE_ATP_BIND_1"/>
    <property type="match status" value="1"/>
</dbReference>
<feature type="domain" description="Helicase ATP-binding" evidence="5">
    <location>
        <begin position="16"/>
        <end position="185"/>
    </location>
</feature>
<reference evidence="7 8" key="1">
    <citation type="submission" date="2020-11" db="EMBL/GenBank/DDBJ databases">
        <title>Carbohydrate-dependent, anaerobic sulfur respiration: A novel catabolism in halophilic archaea.</title>
        <authorList>
            <person name="Sorokin D.Y."/>
            <person name="Messina E."/>
            <person name="Smedile F."/>
            <person name="La Cono V."/>
            <person name="Hallsworth J.E."/>
            <person name="Yakimov M.M."/>
        </authorList>
    </citation>
    <scope>NUCLEOTIDE SEQUENCE [LARGE SCALE GENOMIC DNA]</scope>
    <source>
        <strain evidence="7 8">HSR-Est</strain>
    </source>
</reference>
<evidence type="ECO:0000313" key="7">
    <source>
        <dbReference type="EMBL" id="QSG13736.1"/>
    </source>
</evidence>
<dbReference type="PANTHER" id="PTHR11274">
    <property type="entry name" value="RAD25/XP-B DNA REPAIR HELICASE"/>
    <property type="match status" value="1"/>
</dbReference>
<dbReference type="PANTHER" id="PTHR11274:SF0">
    <property type="entry name" value="GENERAL TRANSCRIPTION AND DNA REPAIR FACTOR IIH HELICASE SUBUNIT XPB"/>
    <property type="match status" value="1"/>
</dbReference>
<evidence type="ECO:0000256" key="3">
    <source>
        <dbReference type="ARBA" id="ARBA00022806"/>
    </source>
</evidence>
<dbReference type="InterPro" id="IPR006935">
    <property type="entry name" value="Helicase/UvrB_N"/>
</dbReference>
<dbReference type="SMART" id="SM00490">
    <property type="entry name" value="HELICc"/>
    <property type="match status" value="1"/>
</dbReference>
<dbReference type="SUPFAM" id="SSF52540">
    <property type="entry name" value="P-loop containing nucleoside triphosphate hydrolases"/>
    <property type="match status" value="1"/>
</dbReference>
<dbReference type="InterPro" id="IPR014001">
    <property type="entry name" value="Helicase_ATP-bd"/>
</dbReference>
<dbReference type="Pfam" id="PF04851">
    <property type="entry name" value="ResIII"/>
    <property type="match status" value="1"/>
</dbReference>
<dbReference type="SMART" id="SM00487">
    <property type="entry name" value="DEXDc"/>
    <property type="match status" value="1"/>
</dbReference>
<accession>A0A897NU98</accession>
<evidence type="ECO:0000259" key="6">
    <source>
        <dbReference type="PROSITE" id="PS51194"/>
    </source>
</evidence>
<gene>
    <name evidence="7" type="primary">sSL2</name>
    <name evidence="7" type="ORF">HSEST_0180</name>
</gene>
<keyword evidence="4" id="KW-0067">ATP-binding</keyword>
<dbReference type="Proteomes" id="UP000663292">
    <property type="component" value="Chromosome"/>
</dbReference>
<dbReference type="Pfam" id="PF00271">
    <property type="entry name" value="Helicase_C"/>
    <property type="match status" value="1"/>
</dbReference>
<keyword evidence="2" id="KW-0378">Hydrolase</keyword>
<dbReference type="GO" id="GO:0140097">
    <property type="term" value="F:catalytic activity, acting on DNA"/>
    <property type="evidence" value="ECO:0007669"/>
    <property type="project" value="UniProtKB-ARBA"/>
</dbReference>
<evidence type="ECO:0000313" key="8">
    <source>
        <dbReference type="Proteomes" id="UP000663292"/>
    </source>
</evidence>
<proteinExistence type="predicted"/>
<evidence type="ECO:0000256" key="1">
    <source>
        <dbReference type="ARBA" id="ARBA00022741"/>
    </source>
</evidence>
<dbReference type="GO" id="GO:0003677">
    <property type="term" value="F:DNA binding"/>
    <property type="evidence" value="ECO:0007669"/>
    <property type="project" value="InterPro"/>
</dbReference>
<dbReference type="InterPro" id="IPR050615">
    <property type="entry name" value="ATP-dep_DNA_Helicase"/>
</dbReference>
<protein>
    <submittedName>
        <fullName evidence="7">Helicase associated unchracterized N-terminal domain</fullName>
    </submittedName>
</protein>
<dbReference type="AlphaFoldDB" id="A0A897NU98"/>
<evidence type="ECO:0000259" key="5">
    <source>
        <dbReference type="PROSITE" id="PS51192"/>
    </source>
</evidence>
<evidence type="ECO:0000256" key="4">
    <source>
        <dbReference type="ARBA" id="ARBA00022840"/>
    </source>
</evidence>